<feature type="domain" description="GEVED" evidence="1">
    <location>
        <begin position="905"/>
        <end position="985"/>
    </location>
</feature>
<dbReference type="SUPFAM" id="SSF50998">
    <property type="entry name" value="Quinoprotein alcohol dehydrogenase-like"/>
    <property type="match status" value="1"/>
</dbReference>
<reference evidence="2 3" key="1">
    <citation type="submission" date="2014-09" db="EMBL/GenBank/DDBJ databases">
        <title>Sporocytophaga myxococcoides PG-01 genome sequencing.</title>
        <authorList>
            <person name="Liu L."/>
            <person name="Gao P.J."/>
            <person name="Chen G.J."/>
            <person name="Wang L.S."/>
        </authorList>
    </citation>
    <scope>NUCLEOTIDE SEQUENCE [LARGE SCALE GENOMIC DNA]</scope>
    <source>
        <strain evidence="2 3">PG-01</strain>
    </source>
</reference>
<dbReference type="Pfam" id="PF06739">
    <property type="entry name" value="SBBP"/>
    <property type="match status" value="1"/>
</dbReference>
<gene>
    <name evidence="2" type="ORF">MYP_135</name>
</gene>
<dbReference type="Gene3D" id="2.80.10.50">
    <property type="match status" value="1"/>
</dbReference>
<dbReference type="PANTHER" id="PTHR35580">
    <property type="entry name" value="CELL SURFACE GLYCOPROTEIN (S-LAYER PROTEIN)-LIKE PROTEIN"/>
    <property type="match status" value="1"/>
</dbReference>
<proteinExistence type="predicted"/>
<dbReference type="InterPro" id="IPR052918">
    <property type="entry name" value="Motility_Chemotaxis_Reg"/>
</dbReference>
<accession>A0A098L980</accession>
<dbReference type="Proteomes" id="UP000030185">
    <property type="component" value="Unassembled WGS sequence"/>
</dbReference>
<dbReference type="eggNOG" id="COG3291">
    <property type="taxonomic scope" value="Bacteria"/>
</dbReference>
<dbReference type="InterPro" id="IPR026341">
    <property type="entry name" value="T9SS_type_B"/>
</dbReference>
<keyword evidence="3" id="KW-1185">Reference proteome</keyword>
<evidence type="ECO:0000313" key="3">
    <source>
        <dbReference type="Proteomes" id="UP000030185"/>
    </source>
</evidence>
<organism evidence="2 3">
    <name type="scientific">Sporocytophaga myxococcoides</name>
    <dbReference type="NCBI Taxonomy" id="153721"/>
    <lineage>
        <taxon>Bacteria</taxon>
        <taxon>Pseudomonadati</taxon>
        <taxon>Bacteroidota</taxon>
        <taxon>Cytophagia</taxon>
        <taxon>Cytophagales</taxon>
        <taxon>Cytophagaceae</taxon>
        <taxon>Sporocytophaga</taxon>
    </lineage>
</organism>
<dbReference type="AlphaFoldDB" id="A0A098L980"/>
<dbReference type="NCBIfam" id="TIGR04131">
    <property type="entry name" value="Bac_Flav_CTERM"/>
    <property type="match status" value="1"/>
</dbReference>
<comment type="caution">
    <text evidence="2">The sequence shown here is derived from an EMBL/GenBank/DDBJ whole genome shotgun (WGS) entry which is preliminary data.</text>
</comment>
<evidence type="ECO:0000259" key="1">
    <source>
        <dbReference type="Pfam" id="PF20009"/>
    </source>
</evidence>
<dbReference type="STRING" id="153721.MYP_135"/>
<dbReference type="eggNOG" id="COG4886">
    <property type="taxonomic scope" value="Bacteria"/>
</dbReference>
<dbReference type="Pfam" id="PF20009">
    <property type="entry name" value="GEVED"/>
    <property type="match status" value="1"/>
</dbReference>
<dbReference type="EMBL" id="BBLT01000001">
    <property type="protein sequence ID" value="GAL82909.1"/>
    <property type="molecule type" value="Genomic_DNA"/>
</dbReference>
<evidence type="ECO:0000313" key="2">
    <source>
        <dbReference type="EMBL" id="GAL82909.1"/>
    </source>
</evidence>
<dbReference type="InterPro" id="IPR010620">
    <property type="entry name" value="SBBP_repeat"/>
</dbReference>
<dbReference type="RefSeq" id="WP_045457087.1">
    <property type="nucleotide sequence ID" value="NZ_BBLT01000001.1"/>
</dbReference>
<dbReference type="Pfam" id="PF13585">
    <property type="entry name" value="CHU_C"/>
    <property type="match status" value="1"/>
</dbReference>
<dbReference type="eggNOG" id="COG5492">
    <property type="taxonomic scope" value="Bacteria"/>
</dbReference>
<protein>
    <recommendedName>
        <fullName evidence="1">GEVED domain-containing protein</fullName>
    </recommendedName>
</protein>
<name>A0A098L980_9BACT</name>
<dbReference type="OrthoDB" id="937114at2"/>
<dbReference type="InterPro" id="IPR045474">
    <property type="entry name" value="GEVED"/>
</dbReference>
<sequence>MKSKFFLIILLLLNITGLKAQYSKFDWGFSIYEGQGKLQQTNDFVLDSDGSIIATGYYTGSGMDFDPANTNKFLVGRGEKDLFVAKYSRDGKLMWAFGIGSSQDDEGKSICIDKEGNIYITGYFQGTLDVDPGDGIRSLFGTFGIRQTFVAKYKGTDGSLIWSGMIKSSSDNVGIGISTNESGYISLTGNWTSENQLNQIDLDLNSKGYFKQGRGKKSSFISTYSNATGEIKWGGIMTGFDATCEITAHITDPKGNIYTAGYFSQTIDFDINEPVNERKSSYGAVFLTKYSQTGTLEWINTFQNNFSDKTNMIHDLCIDNSGYITITGSLETQTDIDPSSATNNISPKSSCNILLAQFDELGNYKWSLVIGSGAVARGLNVAASPSGTIYLAGVFQNRLDPDPESSNSSTLNGLGTDIVMAKYSQDGKFIWAENIGGNHNDTVSAIAVNGKGKVFIGGAVDGSGNFDPDQQQQAFFAANKGDLFIAKYDSRIEPIFTFNPPFQMTYGDKPFTLEASVNSGLPITYISSDTSVVKISGITATITGAGFTGLIANAEGNENYYPGASSPRNLTVNKAQQELTFEDIPTKTYGDAPFVPDMRSSSGLPITLYSEIESIATTSGDTITITGAGTVTISAWCEGDKNYYSSIPVYKILNVNKANQLITFEPMAERTYGEPPFTINATSSSALPLQFKSSDLTVATISGSVITLTGIGNTSIIAYQEGDQNYLPAPTIERQLKVKGPILSISGREIVAENTLQAYSIVPQLSGHTYEWEYSDENVVFPNKTGPTIAIGFNKNAANGNLRCFVFTPEGSQYDTVDFAVKINRGSTVILPGTSCPASTAFEPCSGGQIDYFSLASIVNKNSGCNPTGYSDYTQSEISTKIFLGDIYTAEIHTSNYKLSSPTYYTAIWIDYNNNGEFDDAGEFLSSSFGKDSVITLPNLSISGNADFAGARRLRVRMRTTGAFTSEQGCISQGETGETEDYLVQLTSHDRLEAPSIITPNNDGMNDYFVIRGINNKEDNKLEIFDRFGQLWYSKNSYANNWNGNSDKGEQLQAGTYYYVFYNGESIIKGFVELKY</sequence>
<dbReference type="eggNOG" id="COG5184">
    <property type="taxonomic scope" value="Bacteria"/>
</dbReference>
<dbReference type="PANTHER" id="PTHR35580:SF1">
    <property type="entry name" value="PHYTASE-LIKE DOMAIN-CONTAINING PROTEIN"/>
    <property type="match status" value="1"/>
</dbReference>
<dbReference type="InterPro" id="IPR011047">
    <property type="entry name" value="Quinoprotein_ADH-like_sf"/>
</dbReference>